<dbReference type="AlphaFoldDB" id="A0A660SBR7"/>
<proteinExistence type="predicted"/>
<dbReference type="Pfam" id="PF03819">
    <property type="entry name" value="MazG"/>
    <property type="match status" value="2"/>
</dbReference>
<dbReference type="PANTHER" id="PTHR30522:SF0">
    <property type="entry name" value="NUCLEOSIDE TRIPHOSPHATE PYROPHOSPHOHYDROLASE"/>
    <property type="match status" value="1"/>
</dbReference>
<dbReference type="NCBIfam" id="TIGR00444">
    <property type="entry name" value="mazG"/>
    <property type="match status" value="1"/>
</dbReference>
<dbReference type="Gene3D" id="1.10.287.1080">
    <property type="entry name" value="MazG-like"/>
    <property type="match status" value="2"/>
</dbReference>
<accession>A0A660SBR7</accession>
<dbReference type="GO" id="GO:0046052">
    <property type="term" value="P:UTP catabolic process"/>
    <property type="evidence" value="ECO:0007669"/>
    <property type="project" value="TreeGrafter"/>
</dbReference>
<dbReference type="Proteomes" id="UP000282321">
    <property type="component" value="Unassembled WGS sequence"/>
</dbReference>
<dbReference type="CDD" id="cd11528">
    <property type="entry name" value="NTP-PPase_MazG_Nterm"/>
    <property type="match status" value="1"/>
</dbReference>
<organism evidence="2 3">
    <name type="scientific">candidate division TA06 bacterium</name>
    <dbReference type="NCBI Taxonomy" id="2250710"/>
    <lineage>
        <taxon>Bacteria</taxon>
        <taxon>Bacteria division TA06</taxon>
    </lineage>
</organism>
<evidence type="ECO:0000313" key="2">
    <source>
        <dbReference type="EMBL" id="RKX68093.1"/>
    </source>
</evidence>
<keyword evidence="2" id="KW-0378">Hydrolase</keyword>
<dbReference type="NCBIfam" id="NF007113">
    <property type="entry name" value="PRK09562.1"/>
    <property type="match status" value="1"/>
</dbReference>
<dbReference type="GO" id="GO:0047429">
    <property type="term" value="F:nucleoside triphosphate diphosphatase activity"/>
    <property type="evidence" value="ECO:0007669"/>
    <property type="project" value="InterPro"/>
</dbReference>
<dbReference type="PANTHER" id="PTHR30522">
    <property type="entry name" value="NUCLEOSIDE TRIPHOSPHATE PYROPHOSPHOHYDROLASE"/>
    <property type="match status" value="1"/>
</dbReference>
<dbReference type="FunFam" id="1.10.287.1080:FF:000001">
    <property type="entry name" value="Nucleoside triphosphate pyrophosphohydrolase"/>
    <property type="match status" value="1"/>
</dbReference>
<dbReference type="GO" id="GO:0046061">
    <property type="term" value="P:dATP catabolic process"/>
    <property type="evidence" value="ECO:0007669"/>
    <property type="project" value="TreeGrafter"/>
</dbReference>
<dbReference type="InterPro" id="IPR048011">
    <property type="entry name" value="NTP-PPase_MazG-like_C"/>
</dbReference>
<feature type="domain" description="NTP pyrophosphohydrolase MazG-like" evidence="1">
    <location>
        <begin position="165"/>
        <end position="218"/>
    </location>
</feature>
<evidence type="ECO:0000259" key="1">
    <source>
        <dbReference type="Pfam" id="PF03819"/>
    </source>
</evidence>
<dbReference type="InterPro" id="IPR011551">
    <property type="entry name" value="NTP_PyrPHydrolase_MazG"/>
</dbReference>
<dbReference type="InterPro" id="IPR004518">
    <property type="entry name" value="MazG-like_dom"/>
</dbReference>
<sequence length="258" mass="30623">MLKEIKLNRLYDIIRKLRKECPWDSKQTEESLIPYIIEESYELIDAIERGSVEEKKDELGDFLLQFLLQVAINEEKGNFTMDDVLRHLEEKLIRRHPHIFGDVKAETEEEVMKNWDEIKKKEKKHAYLMDSVNRNLPALMYAKKVQKIANKVGFDWDTIEGVYDKMHEEINELKDAKTREEKEEELGDILFVASHLGNFIDIDAETALKKSNDKFIKRFNLMEDMLREQGKNFEDASIDELEELWQKAKEILKEKKKS</sequence>
<reference evidence="2 3" key="1">
    <citation type="submission" date="2018-06" db="EMBL/GenBank/DDBJ databases">
        <title>Extensive metabolic versatility and redundancy in microbially diverse, dynamic hydrothermal sediments.</title>
        <authorList>
            <person name="Dombrowski N."/>
            <person name="Teske A."/>
            <person name="Baker B.J."/>
        </authorList>
    </citation>
    <scope>NUCLEOTIDE SEQUENCE [LARGE SCALE GENOMIC DNA]</scope>
    <source>
        <strain evidence="2">B35_G9</strain>
    </source>
</reference>
<dbReference type="GO" id="GO:0046047">
    <property type="term" value="P:TTP catabolic process"/>
    <property type="evidence" value="ECO:0007669"/>
    <property type="project" value="TreeGrafter"/>
</dbReference>
<dbReference type="GO" id="GO:0006950">
    <property type="term" value="P:response to stress"/>
    <property type="evidence" value="ECO:0007669"/>
    <property type="project" value="UniProtKB-ARBA"/>
</dbReference>
<dbReference type="InterPro" id="IPR048015">
    <property type="entry name" value="NTP-PPase_MazG-like_N"/>
</dbReference>
<dbReference type="CDD" id="cd11529">
    <property type="entry name" value="NTP-PPase_MazG_Cterm"/>
    <property type="match status" value="1"/>
</dbReference>
<feature type="domain" description="NTP pyrophosphohydrolase MazG-like" evidence="1">
    <location>
        <begin position="27"/>
        <end position="100"/>
    </location>
</feature>
<comment type="caution">
    <text evidence="2">The sequence shown here is derived from an EMBL/GenBank/DDBJ whole genome shotgun (WGS) entry which is preliminary data.</text>
</comment>
<evidence type="ECO:0000313" key="3">
    <source>
        <dbReference type="Proteomes" id="UP000282321"/>
    </source>
</evidence>
<name>A0A660SBR7_UNCT6</name>
<dbReference type="GO" id="GO:0046076">
    <property type="term" value="P:dTTP catabolic process"/>
    <property type="evidence" value="ECO:0007669"/>
    <property type="project" value="TreeGrafter"/>
</dbReference>
<protein>
    <submittedName>
        <fullName evidence="2">Nucleoside triphosphate pyrophosphohydrolase</fullName>
    </submittedName>
</protein>
<dbReference type="GO" id="GO:0006203">
    <property type="term" value="P:dGTP catabolic process"/>
    <property type="evidence" value="ECO:0007669"/>
    <property type="project" value="TreeGrafter"/>
</dbReference>
<dbReference type="GO" id="GO:0046081">
    <property type="term" value="P:dUTP catabolic process"/>
    <property type="evidence" value="ECO:0007669"/>
    <property type="project" value="TreeGrafter"/>
</dbReference>
<dbReference type="SUPFAM" id="SSF101386">
    <property type="entry name" value="all-alpha NTP pyrophosphatases"/>
    <property type="match status" value="2"/>
</dbReference>
<dbReference type="EMBL" id="QNBC01000003">
    <property type="protein sequence ID" value="RKX68093.1"/>
    <property type="molecule type" value="Genomic_DNA"/>
</dbReference>
<gene>
    <name evidence="2" type="ORF">DRP44_00455</name>
</gene>